<keyword evidence="12" id="KW-0449">Lipoprotein</keyword>
<feature type="chain" id="PRO_5004284913" evidence="10">
    <location>
        <begin position="25"/>
        <end position="894"/>
    </location>
</feature>
<dbReference type="GO" id="GO:0009279">
    <property type="term" value="C:cell outer membrane"/>
    <property type="evidence" value="ECO:0007669"/>
    <property type="project" value="UniProtKB-SubCell"/>
</dbReference>
<organism evidence="12 13">
    <name type="scientific">Geobacter sulfurreducens (strain ATCC 51573 / DSM 12127 / PCA)</name>
    <dbReference type="NCBI Taxonomy" id="243231"/>
    <lineage>
        <taxon>Bacteria</taxon>
        <taxon>Pseudomonadati</taxon>
        <taxon>Thermodesulfobacteriota</taxon>
        <taxon>Desulfuromonadia</taxon>
        <taxon>Geobacterales</taxon>
        <taxon>Geobacteraceae</taxon>
        <taxon>Geobacter</taxon>
    </lineage>
</organism>
<evidence type="ECO:0000259" key="11">
    <source>
        <dbReference type="SMART" id="SM00965"/>
    </source>
</evidence>
<evidence type="ECO:0000256" key="2">
    <source>
        <dbReference type="ARBA" id="ARBA00022448"/>
    </source>
</evidence>
<dbReference type="Gene3D" id="3.30.1370.130">
    <property type="match status" value="1"/>
</dbReference>
<keyword evidence="3 10" id="KW-0732">Signal</keyword>
<dbReference type="InterPro" id="IPR004846">
    <property type="entry name" value="T2SS/T3SS_dom"/>
</dbReference>
<dbReference type="NCBIfam" id="TIGR02515">
    <property type="entry name" value="IV_pilus_PilQ"/>
    <property type="match status" value="1"/>
</dbReference>
<dbReference type="GO" id="GO:0009306">
    <property type="term" value="P:protein secretion"/>
    <property type="evidence" value="ECO:0007669"/>
    <property type="project" value="InterPro"/>
</dbReference>
<dbReference type="AlphaFoldDB" id="Q74BL3"/>
<feature type="region of interest" description="Disordered" evidence="9">
    <location>
        <begin position="313"/>
        <end position="339"/>
    </location>
</feature>
<keyword evidence="13" id="KW-1185">Reference proteome</keyword>
<feature type="signal peptide" evidence="10">
    <location>
        <begin position="1"/>
        <end position="24"/>
    </location>
</feature>
<dbReference type="InterPro" id="IPR021731">
    <property type="entry name" value="AMIN_dom"/>
</dbReference>
<evidence type="ECO:0000256" key="4">
    <source>
        <dbReference type="ARBA" id="ARBA00022927"/>
    </source>
</evidence>
<name>Q74BL3_GEOSL</name>
<dbReference type="PRINTS" id="PR00811">
    <property type="entry name" value="BCTERIALGSPD"/>
</dbReference>
<evidence type="ECO:0000256" key="5">
    <source>
        <dbReference type="ARBA" id="ARBA00023136"/>
    </source>
</evidence>
<proteinExistence type="inferred from homology"/>
<dbReference type="PANTHER" id="PTHR30604">
    <property type="entry name" value="PROTEIN TRANSPORT PROTEIN HOFQ"/>
    <property type="match status" value="1"/>
</dbReference>
<reference evidence="12 13" key="2">
    <citation type="journal article" date="2012" name="BMC Genomics">
        <title>Comparative genomic analysis of Geobacter sulfurreducens KN400, a strain with enhanced capacity for extracellular electron transfer and electricity production.</title>
        <authorList>
            <person name="Butler J.E."/>
            <person name="Young N.D."/>
            <person name="Aklujkar M."/>
            <person name="Lovley D.R."/>
        </authorList>
    </citation>
    <scope>NUCLEOTIDE SEQUENCE [LARGE SCALE GENOMIC DNA]</scope>
    <source>
        <strain evidence="13">ATCC 51573 / DSM 12127 / PCA</strain>
    </source>
</reference>
<evidence type="ECO:0000256" key="1">
    <source>
        <dbReference type="ARBA" id="ARBA00004370"/>
    </source>
</evidence>
<feature type="compositionally biased region" description="Low complexity" evidence="9">
    <location>
        <begin position="321"/>
        <end position="330"/>
    </location>
</feature>
<gene>
    <name evidence="12" type="primary">pilQ</name>
    <name evidence="12" type="ordered locus">GSU2028</name>
</gene>
<sequence length="894" mass="94222">MRIQTTFSRKLVLMSLLAVFCGCADVHSSVKGDAMVEQAKGGVLREIKVAETGEGARVVLSADRPLAYTFYKTADPPKAVIDLARTEPGAIASPMDVNSDTIRRIETVRYGEGATAMTRVEVYFTRDTEANATIDASDKGMLVLAVARPVAPAASVAVEAAPAAGQAGESSTGAPVAVAAAPAVAPAPVAVEPQAPIAPVVAPQTGPPVIKAIEAQNGYLVIETSGEIKDFKFFRLAKPDRLVVDISDARLGINSKAIPLNALGVGMARIGAYPDKVRIVLDAAGGTLSPLNVTKGAAGLIVAPADKVVDVPRAAAPPQPSASASQARQPEAVKSAEPAKGLTPAVDAIEFKVLDGTSRITVAVTGACANDKPVKSADGFSVTLRNCILPKKLQRHLDTGAFASVVQKVTPYQVKTKGRSDVKIQVQLRQPASYDVRRDGDLLQVSVRNPEGFEPPVADVPASPTLQDGMDQAAVRQKEPSRETDPLAGVAQSGGTKKAYTGRRVTLEFSDADIRKIFQLIAEVSNLNFLVGDDVTGTISLKLVNVPWDQALDVILENKGLGMQRDGNIVQIRPKSKIQTLADEEQALKRAKERGMELKTEVFDINFAAVGDIVSQFNAVKSERGTISQDARTNRVIVKDIEPALAEMRILLKNLDLPEKQVLIEARIVEATSTFTRDLGVQWGIHSNDSGADIIRSVDAGFGGIVTPPPASGFPAATSSGGAVGISFAKMGSLQVDLRLSAAAVAGLVKIVSTPKVVTLNNKAAKISQGQSIPYQTTSAEGTKTEFVEAALTLEVTPHITADGSVSMKIKASNNSAGTGSPPPINKKEATTELLVKNGETTVIGGIYVDSDTDEDRGVPFLMDIPVLGWLFKSNTKNKTKTELLIFITPKIVS</sequence>
<dbReference type="InterPro" id="IPR005644">
    <property type="entry name" value="NolW-like"/>
</dbReference>
<dbReference type="Gene3D" id="3.30.1370.120">
    <property type="match status" value="1"/>
</dbReference>
<evidence type="ECO:0000313" key="13">
    <source>
        <dbReference type="Proteomes" id="UP000000577"/>
    </source>
</evidence>
<evidence type="ECO:0000256" key="8">
    <source>
        <dbReference type="RuleBase" id="RU004004"/>
    </source>
</evidence>
<comment type="similarity">
    <text evidence="7">Belongs to the bacterial secretin family.</text>
</comment>
<dbReference type="Pfam" id="PF07660">
    <property type="entry name" value="STN"/>
    <property type="match status" value="1"/>
</dbReference>
<keyword evidence="4" id="KW-0653">Protein transport</keyword>
<dbReference type="InterPro" id="IPR001775">
    <property type="entry name" value="GspD/PilQ"/>
</dbReference>
<dbReference type="Pfam" id="PF00263">
    <property type="entry name" value="Secretin"/>
    <property type="match status" value="1"/>
</dbReference>
<dbReference type="Pfam" id="PF03958">
    <property type="entry name" value="Secretin_N"/>
    <property type="match status" value="1"/>
</dbReference>
<evidence type="ECO:0000256" key="6">
    <source>
        <dbReference type="ARBA" id="ARBA00023237"/>
    </source>
</evidence>
<accession>Q74BL3</accession>
<feature type="compositionally biased region" description="Basic and acidic residues" evidence="9">
    <location>
        <begin position="476"/>
        <end position="485"/>
    </location>
</feature>
<dbReference type="OrthoDB" id="9775455at2"/>
<dbReference type="Gene3D" id="2.60.40.3500">
    <property type="match status" value="2"/>
</dbReference>
<evidence type="ECO:0000313" key="12">
    <source>
        <dbReference type="EMBL" id="AAR35404.1"/>
    </source>
</evidence>
<dbReference type="SMR" id="Q74BL3"/>
<dbReference type="HOGENOM" id="CLU_006756_0_0_7"/>
<dbReference type="eggNOG" id="COG4796">
    <property type="taxonomic scope" value="Bacteria"/>
</dbReference>
<feature type="region of interest" description="Disordered" evidence="9">
    <location>
        <begin position="476"/>
        <end position="495"/>
    </location>
</feature>
<dbReference type="PANTHER" id="PTHR30604:SF1">
    <property type="entry name" value="DNA UTILIZATION PROTEIN HOFQ"/>
    <property type="match status" value="1"/>
</dbReference>
<dbReference type="PROSITE" id="PS51257">
    <property type="entry name" value="PROKAR_LIPOPROTEIN"/>
    <property type="match status" value="1"/>
</dbReference>
<evidence type="ECO:0000256" key="10">
    <source>
        <dbReference type="SAM" id="SignalP"/>
    </source>
</evidence>
<dbReference type="InterPro" id="IPR011662">
    <property type="entry name" value="Secretin/TonB_short_N"/>
</dbReference>
<dbReference type="InterPro" id="IPR051808">
    <property type="entry name" value="Type_IV_pilus_biogenesis"/>
</dbReference>
<dbReference type="PATRIC" id="fig|243231.5.peg.2064"/>
<dbReference type="InterPro" id="IPR013355">
    <property type="entry name" value="Pilus_4_PilQ"/>
</dbReference>
<keyword evidence="5" id="KW-0472">Membrane</keyword>
<dbReference type="KEGG" id="gsu:GSU2028"/>
<protein>
    <submittedName>
        <fullName evidence="12">Type IV pilus secretin lipoprotein PilQ</fullName>
    </submittedName>
</protein>
<comment type="subcellular location">
    <subcellularLocation>
        <location evidence="8">Cell outer membrane</location>
    </subcellularLocation>
    <subcellularLocation>
        <location evidence="1">Membrane</location>
    </subcellularLocation>
</comment>
<evidence type="ECO:0000256" key="9">
    <source>
        <dbReference type="SAM" id="MobiDB-lite"/>
    </source>
</evidence>
<dbReference type="STRING" id="243231.GSU2028"/>
<dbReference type="RefSeq" id="WP_010942671.1">
    <property type="nucleotide sequence ID" value="NC_002939.5"/>
</dbReference>
<feature type="domain" description="Secretin/TonB short N-terminal" evidence="11">
    <location>
        <begin position="527"/>
        <end position="575"/>
    </location>
</feature>
<dbReference type="InParanoid" id="Q74BL3"/>
<dbReference type="EnsemblBacteria" id="AAR35404">
    <property type="protein sequence ID" value="AAR35404"/>
    <property type="gene ID" value="GSU2028"/>
</dbReference>
<dbReference type="SMART" id="SM00965">
    <property type="entry name" value="STN"/>
    <property type="match status" value="1"/>
</dbReference>
<keyword evidence="6" id="KW-0998">Cell outer membrane</keyword>
<reference evidence="12 13" key="1">
    <citation type="journal article" date="2003" name="Science">
        <title>Genome of Geobacter sulfurreducens: metal reduction in subsurface environments.</title>
        <authorList>
            <person name="Methe B.A."/>
            <person name="Nelson K.E."/>
            <person name="Eisen J.A."/>
            <person name="Paulsen I.T."/>
            <person name="Nelson W."/>
            <person name="Heidelberg J.F."/>
            <person name="Wu D."/>
            <person name="Wu M."/>
            <person name="Ward N."/>
            <person name="Beanan M.J."/>
            <person name="Dodson R.J."/>
            <person name="Madupu R."/>
            <person name="Brinkac L.M."/>
            <person name="Daugherty S.C."/>
            <person name="DeBoy R.T."/>
            <person name="Durkin A.S."/>
            <person name="Gwinn M."/>
            <person name="Kolonay J.F."/>
            <person name="Sullivan S.A."/>
            <person name="Haft D.H."/>
            <person name="Selengut J."/>
            <person name="Davidsen T.M."/>
            <person name="Zafar N."/>
            <person name="White O."/>
            <person name="Tran B."/>
            <person name="Romero C."/>
            <person name="Forberger H.A."/>
            <person name="Weidman J."/>
            <person name="Khouri H."/>
            <person name="Feldblyum T.V."/>
            <person name="Utterback T.R."/>
            <person name="Van Aken S.E."/>
            <person name="Lovley D.R."/>
            <person name="Fraser C.M."/>
        </authorList>
    </citation>
    <scope>NUCLEOTIDE SEQUENCE [LARGE SCALE GENOMIC DNA]</scope>
    <source>
        <strain evidence="13">ATCC 51573 / DSM 12127 / PCA</strain>
    </source>
</reference>
<dbReference type="InterPro" id="IPR038591">
    <property type="entry name" value="NolW-like_sf"/>
</dbReference>
<dbReference type="Pfam" id="PF11741">
    <property type="entry name" value="AMIN"/>
    <property type="match status" value="2"/>
</dbReference>
<evidence type="ECO:0000256" key="3">
    <source>
        <dbReference type="ARBA" id="ARBA00022729"/>
    </source>
</evidence>
<dbReference type="Proteomes" id="UP000000577">
    <property type="component" value="Chromosome"/>
</dbReference>
<keyword evidence="2 8" id="KW-0813">Transport</keyword>
<evidence type="ECO:0000256" key="7">
    <source>
        <dbReference type="RuleBase" id="RU004003"/>
    </source>
</evidence>
<dbReference type="EMBL" id="AE017180">
    <property type="protein sequence ID" value="AAR35404.1"/>
    <property type="molecule type" value="Genomic_DNA"/>
</dbReference>